<evidence type="ECO:0000313" key="2">
    <source>
        <dbReference type="Proteomes" id="UP001501285"/>
    </source>
</evidence>
<proteinExistence type="predicted"/>
<organism evidence="1 2">
    <name type="scientific">Terrabacter terrae</name>
    <dbReference type="NCBI Taxonomy" id="318434"/>
    <lineage>
        <taxon>Bacteria</taxon>
        <taxon>Bacillati</taxon>
        <taxon>Actinomycetota</taxon>
        <taxon>Actinomycetes</taxon>
        <taxon>Micrococcales</taxon>
        <taxon>Intrasporangiaceae</taxon>
        <taxon>Terrabacter</taxon>
    </lineage>
</organism>
<reference evidence="2" key="1">
    <citation type="journal article" date="2019" name="Int. J. Syst. Evol. Microbiol.">
        <title>The Global Catalogue of Microorganisms (GCM) 10K type strain sequencing project: providing services to taxonomists for standard genome sequencing and annotation.</title>
        <authorList>
            <consortium name="The Broad Institute Genomics Platform"/>
            <consortium name="The Broad Institute Genome Sequencing Center for Infectious Disease"/>
            <person name="Wu L."/>
            <person name="Ma J."/>
        </authorList>
    </citation>
    <scope>NUCLEOTIDE SEQUENCE [LARGE SCALE GENOMIC DNA]</scope>
    <source>
        <strain evidence="2">JCM 14283</strain>
    </source>
</reference>
<dbReference type="EMBL" id="BAAANB010000021">
    <property type="protein sequence ID" value="GAA2039204.1"/>
    <property type="molecule type" value="Genomic_DNA"/>
</dbReference>
<accession>A0ABP5G2P2</accession>
<name>A0ABP5G2P2_9MICO</name>
<comment type="caution">
    <text evidence="1">The sequence shown here is derived from an EMBL/GenBank/DDBJ whole genome shotgun (WGS) entry which is preliminary data.</text>
</comment>
<sequence>MRVLGPFVEDQDLTMYVRGPAAGTVPEFTRAHVLRPSPDAEIHVHPLLLVRVAVSGVLGKVRLECHLDPETLPVRWVV</sequence>
<keyword evidence="2" id="KW-1185">Reference proteome</keyword>
<evidence type="ECO:0000313" key="1">
    <source>
        <dbReference type="EMBL" id="GAA2039204.1"/>
    </source>
</evidence>
<protein>
    <submittedName>
        <fullName evidence="1">Uncharacterized protein</fullName>
    </submittedName>
</protein>
<dbReference type="Proteomes" id="UP001501285">
    <property type="component" value="Unassembled WGS sequence"/>
</dbReference>
<gene>
    <name evidence="1" type="ORF">GCM10009740_34810</name>
</gene>